<dbReference type="InterPro" id="IPR002048">
    <property type="entry name" value="EF_hand_dom"/>
</dbReference>
<gene>
    <name evidence="5" type="ORF">EGYM00163_LOCUS9632</name>
</gene>
<dbReference type="SMART" id="SM00054">
    <property type="entry name" value="EFh"/>
    <property type="match status" value="3"/>
</dbReference>
<sequence length="415" mass="47532">MNNYIHELKQGDPGGAGKQEFGVNVLVHNWYEARFDPRHHSSKARIYSDQEKNWQTEYQKTVAGGEADGLVRRKIDLEDDEYDPDDHFLSETQFHYTDATDKPHLIRKFVGGKKNPDPPKQPFAERSADYAEKWTVNSLKTRERMKSEAHRAYVSPSQQVHAELRLFGIPTVDALRTKIWKRGGKGGFRGLVRVLRIFDENGNKKLDRYELDNALQSYGLYFKAPEMDQIMDYFDTDGSGQITVNEFLRGIRGTMNDSRKRLVSQAYGLLDANGDGHVTYKDIKELYDVTQHPDVQSRSKTQEQVISEFVGGWDKDGKDGISWAEFLDYYEDVSTGIDSDDYFELMMRNTWHISGGEGVCANTSCRRVLVMHTAGHSTVEEIKNDLGIGPDEIDRMRTNLQAQGIHDIKKIQLYS</sequence>
<dbReference type="SUPFAM" id="SSF47473">
    <property type="entry name" value="EF-hand"/>
    <property type="match status" value="1"/>
</dbReference>
<dbReference type="AlphaFoldDB" id="A0A7S4FJY2"/>
<dbReference type="GO" id="GO:0005509">
    <property type="term" value="F:calcium ion binding"/>
    <property type="evidence" value="ECO:0007669"/>
    <property type="project" value="InterPro"/>
</dbReference>
<reference evidence="5" key="1">
    <citation type="submission" date="2021-01" db="EMBL/GenBank/DDBJ databases">
        <authorList>
            <person name="Corre E."/>
            <person name="Pelletier E."/>
            <person name="Niang G."/>
            <person name="Scheremetjew M."/>
            <person name="Finn R."/>
            <person name="Kale V."/>
            <person name="Holt S."/>
            <person name="Cochrane G."/>
            <person name="Meng A."/>
            <person name="Brown T."/>
            <person name="Cohen L."/>
        </authorList>
    </citation>
    <scope>NUCLEOTIDE SEQUENCE</scope>
    <source>
        <strain evidence="5">CCMP1594</strain>
    </source>
</reference>
<keyword evidence="2" id="KW-0677">Repeat</keyword>
<evidence type="ECO:0000256" key="2">
    <source>
        <dbReference type="ARBA" id="ARBA00022737"/>
    </source>
</evidence>
<dbReference type="PROSITE" id="PS50222">
    <property type="entry name" value="EF_HAND_2"/>
    <property type="match status" value="2"/>
</dbReference>
<proteinExistence type="predicted"/>
<dbReference type="PANTHER" id="PTHR34524">
    <property type="entry name" value="CALCYPHOSIN"/>
    <property type="match status" value="1"/>
</dbReference>
<feature type="domain" description="EF-hand" evidence="4">
    <location>
        <begin position="258"/>
        <end position="293"/>
    </location>
</feature>
<evidence type="ECO:0000256" key="1">
    <source>
        <dbReference type="ARBA" id="ARBA00022723"/>
    </source>
</evidence>
<evidence type="ECO:0000259" key="4">
    <source>
        <dbReference type="PROSITE" id="PS50222"/>
    </source>
</evidence>
<keyword evidence="1" id="KW-0479">Metal-binding</keyword>
<dbReference type="CDD" id="cd00051">
    <property type="entry name" value="EFh"/>
    <property type="match status" value="1"/>
</dbReference>
<dbReference type="Pfam" id="PF13499">
    <property type="entry name" value="EF-hand_7"/>
    <property type="match status" value="1"/>
</dbReference>
<accession>A0A7S4FJY2</accession>
<name>A0A7S4FJY2_9EUGL</name>
<protein>
    <recommendedName>
        <fullName evidence="4">EF-hand domain-containing protein</fullName>
    </recommendedName>
</protein>
<dbReference type="EMBL" id="HBJA01029448">
    <property type="protein sequence ID" value="CAE0798512.1"/>
    <property type="molecule type" value="Transcribed_RNA"/>
</dbReference>
<dbReference type="InterPro" id="IPR011992">
    <property type="entry name" value="EF-hand-dom_pair"/>
</dbReference>
<dbReference type="InterPro" id="IPR051581">
    <property type="entry name" value="Ca-bind"/>
</dbReference>
<keyword evidence="3" id="KW-0106">Calcium</keyword>
<dbReference type="PROSITE" id="PS00018">
    <property type="entry name" value="EF_HAND_1"/>
    <property type="match status" value="3"/>
</dbReference>
<dbReference type="Gene3D" id="1.10.238.10">
    <property type="entry name" value="EF-hand"/>
    <property type="match status" value="2"/>
</dbReference>
<dbReference type="PANTHER" id="PTHR34524:SF6">
    <property type="entry name" value="CALCYPHOSINE LIKE"/>
    <property type="match status" value="1"/>
</dbReference>
<evidence type="ECO:0000313" key="5">
    <source>
        <dbReference type="EMBL" id="CAE0798512.1"/>
    </source>
</evidence>
<dbReference type="InterPro" id="IPR018247">
    <property type="entry name" value="EF_Hand_1_Ca_BS"/>
</dbReference>
<organism evidence="5">
    <name type="scientific">Eutreptiella gymnastica</name>
    <dbReference type="NCBI Taxonomy" id="73025"/>
    <lineage>
        <taxon>Eukaryota</taxon>
        <taxon>Discoba</taxon>
        <taxon>Euglenozoa</taxon>
        <taxon>Euglenida</taxon>
        <taxon>Spirocuta</taxon>
        <taxon>Euglenophyceae</taxon>
        <taxon>Eutreptiales</taxon>
        <taxon>Eutreptiaceae</taxon>
        <taxon>Eutreptiella</taxon>
    </lineage>
</organism>
<evidence type="ECO:0000256" key="3">
    <source>
        <dbReference type="ARBA" id="ARBA00022837"/>
    </source>
</evidence>
<feature type="domain" description="EF-hand" evidence="4">
    <location>
        <begin position="222"/>
        <end position="257"/>
    </location>
</feature>